<keyword evidence="2" id="KW-0169">Cobalamin biosynthesis</keyword>
<dbReference type="PANTHER" id="PTHR43182">
    <property type="entry name" value="COBALT-PRECORRIN-6B C(15)-METHYLTRANSFERASE (DECARBOXYLATING)"/>
    <property type="match status" value="1"/>
</dbReference>
<name>I0IS67_LEPFC</name>
<dbReference type="GO" id="GO:0032259">
    <property type="term" value="P:methylation"/>
    <property type="evidence" value="ECO:0007669"/>
    <property type="project" value="UniProtKB-KW"/>
</dbReference>
<dbReference type="GO" id="GO:0009236">
    <property type="term" value="P:cobalamin biosynthetic process"/>
    <property type="evidence" value="ECO:0007669"/>
    <property type="project" value="UniProtKB-UniPathway"/>
</dbReference>
<dbReference type="HOGENOM" id="CLU_094143_0_0_0"/>
<dbReference type="InterPro" id="IPR029063">
    <property type="entry name" value="SAM-dependent_MTases_sf"/>
</dbReference>
<dbReference type="PATRIC" id="fig|1162668.3.peg.2902"/>
<evidence type="ECO:0000313" key="6">
    <source>
        <dbReference type="EMBL" id="BAM08116.1"/>
    </source>
</evidence>
<comment type="pathway">
    <text evidence="1">Cofactor biosynthesis; adenosylcobalamin biosynthesis.</text>
</comment>
<dbReference type="EMBL" id="AP012342">
    <property type="protein sequence ID" value="BAM08116.1"/>
    <property type="molecule type" value="Genomic_DNA"/>
</dbReference>
<keyword evidence="4 6" id="KW-0808">Transferase</keyword>
<protein>
    <submittedName>
        <fullName evidence="6">Putative precorrin-6B methyltransferase</fullName>
    </submittedName>
</protein>
<evidence type="ECO:0000256" key="4">
    <source>
        <dbReference type="ARBA" id="ARBA00022679"/>
    </source>
</evidence>
<proteinExistence type="predicted"/>
<evidence type="ECO:0000256" key="1">
    <source>
        <dbReference type="ARBA" id="ARBA00004953"/>
    </source>
</evidence>
<dbReference type="KEGG" id="lfc:LFE_2445"/>
<evidence type="ECO:0000313" key="7">
    <source>
        <dbReference type="Proteomes" id="UP000007382"/>
    </source>
</evidence>
<dbReference type="GO" id="GO:0008276">
    <property type="term" value="F:protein methyltransferase activity"/>
    <property type="evidence" value="ECO:0007669"/>
    <property type="project" value="InterPro"/>
</dbReference>
<dbReference type="InterPro" id="IPR050714">
    <property type="entry name" value="Cobalamin_biosynth_MTase"/>
</dbReference>
<sequence length="202" mass="22292">MSRETLFGLPEEAFHFTVPRKGLITKTEIRVLSLSRLDLAPGLHLWDIGAGSGSVGIEAARLVPTLTVTAIEKDQEDFDCLIKNVSTFGLEERIRTIHGKAPEKLPRDPRPDRVFIGGTGGRLADLLDLSQELLPPDGKVVINLATFENISEVLDWTRDKGISPEIWQIQTGRGKTILGLHRIEAMNPVVIISFSPKKPETP</sequence>
<dbReference type="Proteomes" id="UP000007382">
    <property type="component" value="Chromosome"/>
</dbReference>
<dbReference type="Gene3D" id="3.40.50.150">
    <property type="entry name" value="Vaccinia Virus protein VP39"/>
    <property type="match status" value="1"/>
</dbReference>
<reference evidence="6 7" key="1">
    <citation type="journal article" date="2012" name="J. Bacteriol.">
        <title>Complete Genome Sequence of Leptospirillum ferrooxidans Strain C2-3, Isolated from a Fresh Volcanic Ash Deposit on the Island of Miyake, Japan.</title>
        <authorList>
            <person name="Fujimura R."/>
            <person name="Sato Y."/>
            <person name="Nishizawa T."/>
            <person name="Oshima K."/>
            <person name="Kim S.-W."/>
            <person name="Hattori M."/>
            <person name="Kamijo T."/>
            <person name="Ohta H."/>
        </authorList>
    </citation>
    <scope>NUCLEOTIDE SEQUENCE [LARGE SCALE GENOMIC DNA]</scope>
    <source>
        <strain evidence="6 7">C2-3</strain>
    </source>
</reference>
<dbReference type="Pfam" id="PF03602">
    <property type="entry name" value="Cons_hypoth95"/>
    <property type="match status" value="1"/>
</dbReference>
<dbReference type="InterPro" id="IPR014008">
    <property type="entry name" value="Cbl_synth_MTase_CbiT"/>
</dbReference>
<dbReference type="OrthoDB" id="9787825at2"/>
<dbReference type="eggNOG" id="COG2242">
    <property type="taxonomic scope" value="Bacteria"/>
</dbReference>
<dbReference type="NCBIfam" id="TIGR02469">
    <property type="entry name" value="CbiT"/>
    <property type="match status" value="1"/>
</dbReference>
<dbReference type="UniPathway" id="UPA00148"/>
<dbReference type="AlphaFoldDB" id="I0IS67"/>
<reference evidence="7" key="2">
    <citation type="submission" date="2012-03" db="EMBL/GenBank/DDBJ databases">
        <title>The complete genome sequence of the pioneer microbe on fresh volcanic deposit, Leptospirillum ferrooxidans strain C2-3.</title>
        <authorList>
            <person name="Fujimura R."/>
            <person name="Sato Y."/>
            <person name="Nishizawa T."/>
            <person name="Nanba K."/>
            <person name="Oshima K."/>
            <person name="Hattori M."/>
            <person name="Kamijo T."/>
            <person name="Ohta H."/>
        </authorList>
    </citation>
    <scope>NUCLEOTIDE SEQUENCE [LARGE SCALE GENOMIC DNA]</scope>
    <source>
        <strain evidence="7">C2-3</strain>
    </source>
</reference>
<accession>I0IS67</accession>
<dbReference type="STRING" id="1162668.LFE_2445"/>
<keyword evidence="7" id="KW-1185">Reference proteome</keyword>
<dbReference type="PANTHER" id="PTHR43182:SF1">
    <property type="entry name" value="COBALT-PRECORRIN-7 C(5)-METHYLTRANSFERASE"/>
    <property type="match status" value="1"/>
</dbReference>
<gene>
    <name evidence="6" type="ordered locus">LFE_2445</name>
</gene>
<dbReference type="RefSeq" id="WP_014450599.1">
    <property type="nucleotide sequence ID" value="NC_017094.1"/>
</dbReference>
<dbReference type="SUPFAM" id="SSF53335">
    <property type="entry name" value="S-adenosyl-L-methionine-dependent methyltransferases"/>
    <property type="match status" value="1"/>
</dbReference>
<organism evidence="6 7">
    <name type="scientific">Leptospirillum ferrooxidans (strain C2-3)</name>
    <dbReference type="NCBI Taxonomy" id="1162668"/>
    <lineage>
        <taxon>Bacteria</taxon>
        <taxon>Pseudomonadati</taxon>
        <taxon>Nitrospirota</taxon>
        <taxon>Nitrospiria</taxon>
        <taxon>Nitrospirales</taxon>
        <taxon>Nitrospiraceae</taxon>
        <taxon>Leptospirillum</taxon>
    </lineage>
</organism>
<evidence type="ECO:0000256" key="3">
    <source>
        <dbReference type="ARBA" id="ARBA00022603"/>
    </source>
</evidence>
<evidence type="ECO:0000256" key="2">
    <source>
        <dbReference type="ARBA" id="ARBA00022573"/>
    </source>
</evidence>
<keyword evidence="3 6" id="KW-0489">Methyltransferase</keyword>
<dbReference type="CDD" id="cd02440">
    <property type="entry name" value="AdoMet_MTases"/>
    <property type="match status" value="1"/>
</dbReference>
<keyword evidence="5" id="KW-0949">S-adenosyl-L-methionine</keyword>
<evidence type="ECO:0000256" key="5">
    <source>
        <dbReference type="ARBA" id="ARBA00022691"/>
    </source>
</evidence>